<dbReference type="InterPro" id="IPR000847">
    <property type="entry name" value="LysR_HTH_N"/>
</dbReference>
<dbReference type="Pfam" id="PF03466">
    <property type="entry name" value="LysR_substrate"/>
    <property type="match status" value="1"/>
</dbReference>
<dbReference type="InterPro" id="IPR036390">
    <property type="entry name" value="WH_DNA-bd_sf"/>
</dbReference>
<evidence type="ECO:0000313" key="6">
    <source>
        <dbReference type="EMBL" id="MCO6408669.1"/>
    </source>
</evidence>
<sequence>MKLSRRVPLNALRVFEAVARHGGFSRAAEELGMTQTAVSYQIKLLEEHIGEQLFLRQPRRIVNTETAERMLPSVSKGFEHLGDAMLAAVQPSSQTLEIHSSPTFASHWLARNLGSFQLAWPGTAVRLLRVSKITDFNRDPADISIRWGVGPWPEQECHLLGRFSFAPMLSPALAASAGGITEPRHLLRLPIIGAQQDSWQTWFASAGVEPPDLSVHKRHNYIEQDLCANAALAGQGVAMLNHIYFAEELASGRLIAPFNHHCSDDIGIWLVHPASRRNNPKIKAFREWILAAVSADMQRTEPSAAGS</sequence>
<accession>A0ABT1CR46</accession>
<evidence type="ECO:0000256" key="2">
    <source>
        <dbReference type="ARBA" id="ARBA00023015"/>
    </source>
</evidence>
<keyword evidence="2" id="KW-0805">Transcription regulation</keyword>
<dbReference type="PANTHER" id="PTHR30537:SF26">
    <property type="entry name" value="GLYCINE CLEAVAGE SYSTEM TRANSCRIPTIONAL ACTIVATOR"/>
    <property type="match status" value="1"/>
</dbReference>
<dbReference type="EMBL" id="JAAAML010000002">
    <property type="protein sequence ID" value="MCO6408669.1"/>
    <property type="molecule type" value="Genomic_DNA"/>
</dbReference>
<evidence type="ECO:0000256" key="3">
    <source>
        <dbReference type="ARBA" id="ARBA00023125"/>
    </source>
</evidence>
<dbReference type="PROSITE" id="PS50931">
    <property type="entry name" value="HTH_LYSR"/>
    <property type="match status" value="1"/>
</dbReference>
<gene>
    <name evidence="6" type="ORF">GTW23_10835</name>
</gene>
<keyword evidence="7" id="KW-1185">Reference proteome</keyword>
<evidence type="ECO:0000313" key="7">
    <source>
        <dbReference type="Proteomes" id="UP001320715"/>
    </source>
</evidence>
<keyword evidence="4" id="KW-0804">Transcription</keyword>
<dbReference type="InterPro" id="IPR036388">
    <property type="entry name" value="WH-like_DNA-bd_sf"/>
</dbReference>
<dbReference type="CDD" id="cd08432">
    <property type="entry name" value="PBP2_GcdR_TrpI_HvrB_AmpR_like"/>
    <property type="match status" value="1"/>
</dbReference>
<reference evidence="6 7" key="1">
    <citation type="submission" date="2020-01" db="EMBL/GenBank/DDBJ databases">
        <title>Genomes of bacteria type strains.</title>
        <authorList>
            <person name="Chen J."/>
            <person name="Zhu S."/>
            <person name="Yang J."/>
        </authorList>
    </citation>
    <scope>NUCLEOTIDE SEQUENCE [LARGE SCALE GENOMIC DNA]</scope>
    <source>
        <strain evidence="6 7">DSM 16655</strain>
    </source>
</reference>
<dbReference type="SUPFAM" id="SSF53850">
    <property type="entry name" value="Periplasmic binding protein-like II"/>
    <property type="match status" value="1"/>
</dbReference>
<dbReference type="Gene3D" id="1.10.10.10">
    <property type="entry name" value="Winged helix-like DNA-binding domain superfamily/Winged helix DNA-binding domain"/>
    <property type="match status" value="1"/>
</dbReference>
<dbReference type="Pfam" id="PF00126">
    <property type="entry name" value="HTH_1"/>
    <property type="match status" value="1"/>
</dbReference>
<dbReference type="RefSeq" id="WP_252915780.1">
    <property type="nucleotide sequence ID" value="NZ_JAAAML010000002.1"/>
</dbReference>
<feature type="domain" description="HTH lysR-type" evidence="5">
    <location>
        <begin position="7"/>
        <end position="64"/>
    </location>
</feature>
<proteinExistence type="inferred from homology"/>
<dbReference type="Gene3D" id="3.40.190.10">
    <property type="entry name" value="Periplasmic binding protein-like II"/>
    <property type="match status" value="2"/>
</dbReference>
<dbReference type="InterPro" id="IPR005119">
    <property type="entry name" value="LysR_subst-bd"/>
</dbReference>
<name>A0ABT1CR46_9HYPH</name>
<comment type="caution">
    <text evidence="6">The sequence shown here is derived from an EMBL/GenBank/DDBJ whole genome shotgun (WGS) entry which is preliminary data.</text>
</comment>
<protein>
    <submittedName>
        <fullName evidence="6">LysR family transcriptional regulator</fullName>
    </submittedName>
</protein>
<evidence type="ECO:0000256" key="4">
    <source>
        <dbReference type="ARBA" id="ARBA00023163"/>
    </source>
</evidence>
<organism evidence="6 7">
    <name type="scientific">Hoeflea alexandrii</name>
    <dbReference type="NCBI Taxonomy" id="288436"/>
    <lineage>
        <taxon>Bacteria</taxon>
        <taxon>Pseudomonadati</taxon>
        <taxon>Pseudomonadota</taxon>
        <taxon>Alphaproteobacteria</taxon>
        <taxon>Hyphomicrobiales</taxon>
        <taxon>Rhizobiaceae</taxon>
        <taxon>Hoeflea</taxon>
    </lineage>
</organism>
<dbReference type="PRINTS" id="PR00039">
    <property type="entry name" value="HTHLYSR"/>
</dbReference>
<keyword evidence="3" id="KW-0238">DNA-binding</keyword>
<dbReference type="SUPFAM" id="SSF46785">
    <property type="entry name" value="Winged helix' DNA-binding domain"/>
    <property type="match status" value="1"/>
</dbReference>
<dbReference type="PANTHER" id="PTHR30537">
    <property type="entry name" value="HTH-TYPE TRANSCRIPTIONAL REGULATOR"/>
    <property type="match status" value="1"/>
</dbReference>
<evidence type="ECO:0000256" key="1">
    <source>
        <dbReference type="ARBA" id="ARBA00009437"/>
    </source>
</evidence>
<comment type="similarity">
    <text evidence="1">Belongs to the LysR transcriptional regulatory family.</text>
</comment>
<evidence type="ECO:0000259" key="5">
    <source>
        <dbReference type="PROSITE" id="PS50931"/>
    </source>
</evidence>
<dbReference type="Proteomes" id="UP001320715">
    <property type="component" value="Unassembled WGS sequence"/>
</dbReference>
<dbReference type="InterPro" id="IPR058163">
    <property type="entry name" value="LysR-type_TF_proteobact-type"/>
</dbReference>